<name>A0A1I0RZV3_9RHOB</name>
<protein>
    <submittedName>
        <fullName evidence="2">Uncharacterized protein</fullName>
    </submittedName>
</protein>
<feature type="chain" id="PRO_5011744042" evidence="1">
    <location>
        <begin position="20"/>
        <end position="166"/>
    </location>
</feature>
<dbReference type="Proteomes" id="UP000199167">
    <property type="component" value="Unassembled WGS sequence"/>
</dbReference>
<dbReference type="EMBL" id="FOIZ01000003">
    <property type="protein sequence ID" value="SEW47383.1"/>
    <property type="molecule type" value="Genomic_DNA"/>
</dbReference>
<organism evidence="2 3">
    <name type="scientific">Cognatiyoonia koreensis</name>
    <dbReference type="NCBI Taxonomy" id="364200"/>
    <lineage>
        <taxon>Bacteria</taxon>
        <taxon>Pseudomonadati</taxon>
        <taxon>Pseudomonadota</taxon>
        <taxon>Alphaproteobacteria</taxon>
        <taxon>Rhodobacterales</taxon>
        <taxon>Paracoccaceae</taxon>
        <taxon>Cognatiyoonia</taxon>
    </lineage>
</organism>
<evidence type="ECO:0000313" key="3">
    <source>
        <dbReference type="Proteomes" id="UP000199167"/>
    </source>
</evidence>
<dbReference type="STRING" id="364200.SAMN04488515_3602"/>
<feature type="signal peptide" evidence="1">
    <location>
        <begin position="1"/>
        <end position="19"/>
    </location>
</feature>
<evidence type="ECO:0000313" key="2">
    <source>
        <dbReference type="EMBL" id="SEW47383.1"/>
    </source>
</evidence>
<keyword evidence="3" id="KW-1185">Reference proteome</keyword>
<dbReference type="AlphaFoldDB" id="A0A1I0RZV3"/>
<reference evidence="2 3" key="1">
    <citation type="submission" date="2016-10" db="EMBL/GenBank/DDBJ databases">
        <authorList>
            <person name="de Groot N.N."/>
        </authorList>
    </citation>
    <scope>NUCLEOTIDE SEQUENCE [LARGE SCALE GENOMIC DNA]</scope>
    <source>
        <strain evidence="2 3">DSM 17925</strain>
    </source>
</reference>
<accession>A0A1I0RZV3</accession>
<dbReference type="OrthoDB" id="7864602at2"/>
<sequence length="166" mass="17366">MMFRTAALLVTLGSTPALAVDSCMVGTWEADGADMAAVMATQMGGGATHIAGRASLEITDTGVMTLLAEDMTFAVQMANMPAIDVTVTGYAQGAMNAEDGRTYVANAPEYSLVGSANVLGERMEIPVTSASGSWGTSQGTYSCDATSMSFEADQLGSIPRIWRRFR</sequence>
<gene>
    <name evidence="2" type="ORF">SAMN04488515_3602</name>
</gene>
<keyword evidence="1" id="KW-0732">Signal</keyword>
<evidence type="ECO:0000256" key="1">
    <source>
        <dbReference type="SAM" id="SignalP"/>
    </source>
</evidence>
<dbReference type="RefSeq" id="WP_089997305.1">
    <property type="nucleotide sequence ID" value="NZ_FOIZ01000003.1"/>
</dbReference>
<proteinExistence type="predicted"/>